<dbReference type="EMBL" id="CAKLDM010000005">
    <property type="protein sequence ID" value="CAH0543175.1"/>
    <property type="molecule type" value="Genomic_DNA"/>
</dbReference>
<organism evidence="2 3">
    <name type="scientific">Vibrio marisflavi CECT 7928</name>
    <dbReference type="NCBI Taxonomy" id="634439"/>
    <lineage>
        <taxon>Bacteria</taxon>
        <taxon>Pseudomonadati</taxon>
        <taxon>Pseudomonadota</taxon>
        <taxon>Gammaproteobacteria</taxon>
        <taxon>Vibrionales</taxon>
        <taxon>Vibrionaceae</taxon>
        <taxon>Vibrio</taxon>
    </lineage>
</organism>
<keyword evidence="3" id="KW-1185">Reference proteome</keyword>
<sequence>MQRLIPQETWSWLGNCFDGHDIHSAMLSAVAKAGLDHPMSKIVAESDSDSAIKDLFKRRSHMTKALKQIPISEVLCDLMKHNLLTNKWLVNARSAQVWYVDKQLYLVWSAVVPLLMEEVLATGYTIPSSSQLLAKLMIEEGMALKNGDELLFDVYPEIFGDGKKAVKLSCLKVRNVDDLILDPSKLYSIKEHPKKPKCVEFAEATCVADEEPEDIEQEAVQQQKMYESSLETVNRVLSMMKCQVVEHEPSEINPAREDAPERLEATAAISSVPTQDNTLESLPTSWAQPMNCHLAKFIHREFKFSIENGRVVVPRERIFDVEKALTGAGIEGITPFNAHTELVASKEVRLHE</sequence>
<comment type="caution">
    <text evidence="2">The sequence shown here is derived from an EMBL/GenBank/DDBJ whole genome shotgun (WGS) entry which is preliminary data.</text>
</comment>
<dbReference type="InterPro" id="IPR011119">
    <property type="entry name" value="Unchr_helicase_relaxase_TraI"/>
</dbReference>
<protein>
    <recommendedName>
        <fullName evidence="1">Uncharacterized domain-containing protein</fullName>
    </recommendedName>
</protein>
<dbReference type="Proteomes" id="UP000838748">
    <property type="component" value="Unassembled WGS sequence"/>
</dbReference>
<name>A0ABN8ECK1_9VIBR</name>
<gene>
    <name evidence="2" type="ORF">VMF7928_04440</name>
</gene>
<accession>A0ABN8ECK1</accession>
<evidence type="ECO:0000313" key="3">
    <source>
        <dbReference type="Proteomes" id="UP000838748"/>
    </source>
</evidence>
<proteinExistence type="predicted"/>
<feature type="domain" description="Uncharacterised" evidence="1">
    <location>
        <begin position="2"/>
        <end position="148"/>
    </location>
</feature>
<dbReference type="Pfam" id="PF07514">
    <property type="entry name" value="TraI_2"/>
    <property type="match status" value="1"/>
</dbReference>
<evidence type="ECO:0000259" key="1">
    <source>
        <dbReference type="Pfam" id="PF07514"/>
    </source>
</evidence>
<evidence type="ECO:0000313" key="2">
    <source>
        <dbReference type="EMBL" id="CAH0543175.1"/>
    </source>
</evidence>
<reference evidence="2" key="1">
    <citation type="submission" date="2021-11" db="EMBL/GenBank/DDBJ databases">
        <authorList>
            <person name="Rodrigo-Torres L."/>
            <person name="Arahal R. D."/>
            <person name="Lucena T."/>
        </authorList>
    </citation>
    <scope>NUCLEOTIDE SEQUENCE</scope>
    <source>
        <strain evidence="2">CECT 7928</strain>
    </source>
</reference>